<feature type="transmembrane region" description="Helical" evidence="14">
    <location>
        <begin position="346"/>
        <end position="364"/>
    </location>
</feature>
<feature type="transmembrane region" description="Helical" evidence="14">
    <location>
        <begin position="376"/>
        <end position="393"/>
    </location>
</feature>
<dbReference type="InterPro" id="IPR003131">
    <property type="entry name" value="T1-type_BTB"/>
</dbReference>
<dbReference type="SUPFAM" id="SSF81324">
    <property type="entry name" value="Voltage-gated potassium channels"/>
    <property type="match status" value="1"/>
</dbReference>
<dbReference type="PRINTS" id="PR01491">
    <property type="entry name" value="KVCHANNEL"/>
</dbReference>
<dbReference type="PRINTS" id="PR01494">
    <property type="entry name" value="KV9CHANNEL"/>
</dbReference>
<dbReference type="InterPro" id="IPR003971">
    <property type="entry name" value="K_chnl_volt-dep_Kv5/Kv9"/>
</dbReference>
<dbReference type="InterPro" id="IPR027359">
    <property type="entry name" value="Volt_channel_dom_sf"/>
</dbReference>
<feature type="domain" description="Potassium channel tetramerisation-type BTB" evidence="16">
    <location>
        <begin position="140"/>
        <end position="239"/>
    </location>
</feature>
<evidence type="ECO:0000256" key="1">
    <source>
        <dbReference type="ARBA" id="ARBA00004651"/>
    </source>
</evidence>
<comment type="subcellular location">
    <subcellularLocation>
        <location evidence="1">Cell membrane</location>
        <topology evidence="1">Multi-pass membrane protein</topology>
    </subcellularLocation>
</comment>
<protein>
    <submittedName>
        <fullName evidence="18">BTB domain-containing protein</fullName>
    </submittedName>
</protein>
<dbReference type="InterPro" id="IPR011333">
    <property type="entry name" value="SKP1/BTB/POZ_sf"/>
</dbReference>
<evidence type="ECO:0000256" key="8">
    <source>
        <dbReference type="ARBA" id="ARBA00022958"/>
    </source>
</evidence>
<sequence>MSDIGEFRKSEPGIELGPLRLRAVNPTTKHGYEPFHFNIVNHLCRIAKRRIDGGGQGQLLDRLPSFRRRLAPPPVPPDMRLLELDKLTTNHHHHHAHHGHHVIGNSVSTPLASDDENNAGYSDSNAGDDDIDFDETEPFLKLNIGGCSFRIRANTVYHRLRSSRLAKFLLLTRELRGGQCDGFLPDTEEYYFERSAKLFESIYKFYATGALHRPLDVCHFEFHTELDYWQIEWEQIAPCCQRLATSGRSTRRKSEKEEQKEPDPFDKVKHGALRRQIWNFCEGSGTFWSNIFSFVSIAFVLLSVCGLILGSIPELQVPIVKNATLGKDEPFNETIHVKLLWEPHPAFGYLETICIMWFTVEYLLRFTVSPIKCKFVCGLMNLVDMIAIVPFFLELGLTLCGIDIANLSDIKGALLVVRVLRVLRVVRILKLGRYSSGMRTFALTLKSSARQLGMMGMVLSTGIVFFSTLVYFIEKDEVGTPFHSIPAAFWWCIVTMTTVGYGDVVPSTIPGKLIASGAIISGVLVLALPITIIVDNFMKVSGNPGFGQPRPEKKPGDEETITLLSAQSSSP</sequence>
<name>A0A914XEG1_9BILA</name>
<dbReference type="FunFam" id="1.20.120.350:FF:000070">
    <property type="entry name" value="K+ channel tetramerization domain protein"/>
    <property type="match status" value="1"/>
</dbReference>
<dbReference type="PRINTS" id="PR00169">
    <property type="entry name" value="KCHANNEL"/>
</dbReference>
<feature type="transmembrane region" description="Helical" evidence="14">
    <location>
        <begin position="485"/>
        <end position="501"/>
    </location>
</feature>
<evidence type="ECO:0000256" key="3">
    <source>
        <dbReference type="ARBA" id="ARBA00022475"/>
    </source>
</evidence>
<dbReference type="FunFam" id="1.10.287.70:FF:000005">
    <property type="entry name" value="potassium voltage-gated channel subfamily G member 1"/>
    <property type="match status" value="1"/>
</dbReference>
<keyword evidence="5 14" id="KW-0812">Transmembrane</keyword>
<dbReference type="InterPro" id="IPR005821">
    <property type="entry name" value="Ion_trans_dom"/>
</dbReference>
<dbReference type="GO" id="GO:0001508">
    <property type="term" value="P:action potential"/>
    <property type="evidence" value="ECO:0007669"/>
    <property type="project" value="TreeGrafter"/>
</dbReference>
<keyword evidence="12" id="KW-0407">Ion channel</keyword>
<dbReference type="WBParaSite" id="PSAMB.scaffold76size85299.g1400.t1">
    <property type="protein sequence ID" value="PSAMB.scaffold76size85299.g1400.t1"/>
    <property type="gene ID" value="PSAMB.scaffold76size85299.g1400"/>
</dbReference>
<dbReference type="AlphaFoldDB" id="A0A914XEG1"/>
<feature type="compositionally biased region" description="Basic residues" evidence="13">
    <location>
        <begin position="90"/>
        <end position="101"/>
    </location>
</feature>
<reference evidence="18" key="1">
    <citation type="submission" date="2022-11" db="UniProtKB">
        <authorList>
            <consortium name="WormBaseParasite"/>
        </authorList>
    </citation>
    <scope>IDENTIFICATION</scope>
</reference>
<keyword evidence="10" id="KW-0406">Ion transport</keyword>
<dbReference type="Proteomes" id="UP000887566">
    <property type="component" value="Unplaced"/>
</dbReference>
<evidence type="ECO:0000256" key="9">
    <source>
        <dbReference type="ARBA" id="ARBA00022989"/>
    </source>
</evidence>
<dbReference type="SUPFAM" id="SSF54695">
    <property type="entry name" value="POZ domain"/>
    <property type="match status" value="1"/>
</dbReference>
<dbReference type="InterPro" id="IPR028325">
    <property type="entry name" value="VG_K_chnl"/>
</dbReference>
<evidence type="ECO:0000256" key="13">
    <source>
        <dbReference type="SAM" id="MobiDB-lite"/>
    </source>
</evidence>
<dbReference type="Pfam" id="PF02214">
    <property type="entry name" value="BTB_2"/>
    <property type="match status" value="1"/>
</dbReference>
<dbReference type="Gene3D" id="1.20.120.350">
    <property type="entry name" value="Voltage-gated potassium channels. Chain C"/>
    <property type="match status" value="1"/>
</dbReference>
<organism evidence="17 18">
    <name type="scientific">Plectus sambesii</name>
    <dbReference type="NCBI Taxonomy" id="2011161"/>
    <lineage>
        <taxon>Eukaryota</taxon>
        <taxon>Metazoa</taxon>
        <taxon>Ecdysozoa</taxon>
        <taxon>Nematoda</taxon>
        <taxon>Chromadorea</taxon>
        <taxon>Plectida</taxon>
        <taxon>Plectina</taxon>
        <taxon>Plectoidea</taxon>
        <taxon>Plectidae</taxon>
        <taxon>Plectus</taxon>
    </lineage>
</organism>
<accession>A0A914XEG1</accession>
<evidence type="ECO:0000313" key="17">
    <source>
        <dbReference type="Proteomes" id="UP000887566"/>
    </source>
</evidence>
<feature type="transmembrane region" description="Helical" evidence="14">
    <location>
        <begin position="291"/>
        <end position="312"/>
    </location>
</feature>
<dbReference type="PANTHER" id="PTHR11537">
    <property type="entry name" value="VOLTAGE-GATED POTASSIUM CHANNEL"/>
    <property type="match status" value="1"/>
</dbReference>
<dbReference type="PANTHER" id="PTHR11537:SF262">
    <property type="entry name" value="BTB DOMAIN-CONTAINING PROTEIN"/>
    <property type="match status" value="1"/>
</dbReference>
<keyword evidence="6" id="KW-0631">Potassium channel</keyword>
<evidence type="ECO:0000256" key="5">
    <source>
        <dbReference type="ARBA" id="ARBA00022692"/>
    </source>
</evidence>
<dbReference type="CDD" id="cd18317">
    <property type="entry name" value="BTB_POZ_Kv"/>
    <property type="match status" value="1"/>
</dbReference>
<evidence type="ECO:0000256" key="6">
    <source>
        <dbReference type="ARBA" id="ARBA00022826"/>
    </source>
</evidence>
<evidence type="ECO:0000256" key="4">
    <source>
        <dbReference type="ARBA" id="ARBA00022538"/>
    </source>
</evidence>
<dbReference type="Gene3D" id="3.30.710.10">
    <property type="entry name" value="Potassium Channel Kv1.1, Chain A"/>
    <property type="match status" value="1"/>
</dbReference>
<proteinExistence type="predicted"/>
<keyword evidence="2" id="KW-0813">Transport</keyword>
<feature type="region of interest" description="Disordered" evidence="13">
    <location>
        <begin position="545"/>
        <end position="571"/>
    </location>
</feature>
<evidence type="ECO:0000256" key="12">
    <source>
        <dbReference type="ARBA" id="ARBA00023303"/>
    </source>
</evidence>
<keyword evidence="7" id="KW-0851">Voltage-gated channel</keyword>
<keyword evidence="8" id="KW-0630">Potassium</keyword>
<dbReference type="GO" id="GO:0008076">
    <property type="term" value="C:voltage-gated potassium channel complex"/>
    <property type="evidence" value="ECO:0007669"/>
    <property type="project" value="InterPro"/>
</dbReference>
<dbReference type="GO" id="GO:0005251">
    <property type="term" value="F:delayed rectifier potassium channel activity"/>
    <property type="evidence" value="ECO:0007669"/>
    <property type="project" value="TreeGrafter"/>
</dbReference>
<evidence type="ECO:0000313" key="18">
    <source>
        <dbReference type="WBParaSite" id="PSAMB.scaffold76size85299.g1400.t1"/>
    </source>
</evidence>
<feature type="compositionally biased region" description="Polar residues" evidence="13">
    <location>
        <begin position="562"/>
        <end position="571"/>
    </location>
</feature>
<evidence type="ECO:0000259" key="16">
    <source>
        <dbReference type="Pfam" id="PF02214"/>
    </source>
</evidence>
<evidence type="ECO:0000256" key="7">
    <source>
        <dbReference type="ARBA" id="ARBA00022882"/>
    </source>
</evidence>
<keyword evidence="11 14" id="KW-0472">Membrane</keyword>
<evidence type="ECO:0000256" key="11">
    <source>
        <dbReference type="ARBA" id="ARBA00023136"/>
    </source>
</evidence>
<feature type="transmembrane region" description="Helical" evidence="14">
    <location>
        <begin position="452"/>
        <end position="473"/>
    </location>
</feature>
<feature type="transmembrane region" description="Helical" evidence="14">
    <location>
        <begin position="513"/>
        <end position="534"/>
    </location>
</feature>
<evidence type="ECO:0000256" key="10">
    <source>
        <dbReference type="ARBA" id="ARBA00023065"/>
    </source>
</evidence>
<evidence type="ECO:0000256" key="14">
    <source>
        <dbReference type="SAM" id="Phobius"/>
    </source>
</evidence>
<dbReference type="GO" id="GO:0051260">
    <property type="term" value="P:protein homooligomerization"/>
    <property type="evidence" value="ECO:0007669"/>
    <property type="project" value="InterPro"/>
</dbReference>
<keyword evidence="17" id="KW-1185">Reference proteome</keyword>
<evidence type="ECO:0000256" key="2">
    <source>
        <dbReference type="ARBA" id="ARBA00022448"/>
    </source>
</evidence>
<dbReference type="InterPro" id="IPR003968">
    <property type="entry name" value="K_chnl_volt-dep_Kv"/>
</dbReference>
<keyword evidence="9 14" id="KW-1133">Transmembrane helix</keyword>
<evidence type="ECO:0000259" key="15">
    <source>
        <dbReference type="Pfam" id="PF00520"/>
    </source>
</evidence>
<keyword evidence="3" id="KW-1003">Cell membrane</keyword>
<feature type="region of interest" description="Disordered" evidence="13">
    <location>
        <begin position="90"/>
        <end position="127"/>
    </location>
</feature>
<keyword evidence="4" id="KW-0633">Potassium transport</keyword>
<feature type="domain" description="Ion transport" evidence="15">
    <location>
        <begin position="290"/>
        <end position="539"/>
    </location>
</feature>
<dbReference type="Gene3D" id="1.10.287.70">
    <property type="match status" value="1"/>
</dbReference>
<dbReference type="Pfam" id="PF00520">
    <property type="entry name" value="Ion_trans"/>
    <property type="match status" value="1"/>
</dbReference>